<sequence>MASRVTSDSDENSELAPRVPNTKILPYVAGLFQDLKESDPNLKITSIAGFYQEYEEGPELLIGEDFSDKIRALVDTILKKYDVEIKAGQGIIGDGMDLMYNRYKLFDCILKEATPKGQRIFVFGMFLAIAIPTVFKVEGLIGLGDIVSAVEAYIRQMGQNLEAMWEGLNGLADSLVVQLIVPIYRTRGTYTPENASAFQDGDGCVIPGMTEERVAEYQDLTLEVLMRDNYTCVVTGKFDTLAETGTVSSSYRVAHIIPWGLDWDASLYKETRNRITWNLLDIFAANDSGRLSDSLSDTLDGFHNSMTLSRDVYRRFEGLELWLELKGETDTEYKYRIGGDTGGIFGPTRVSPEYSVVMRKGPRCPNPRLLILHAKLSRIATVSGAIYVAKEYTGKGAKAFIKYARGYKSVHPKALELKLISINEPENRDF</sequence>
<organism evidence="1 2">
    <name type="scientific">Orbilia javanica</name>
    <dbReference type="NCBI Taxonomy" id="47235"/>
    <lineage>
        <taxon>Eukaryota</taxon>
        <taxon>Fungi</taxon>
        <taxon>Dikarya</taxon>
        <taxon>Ascomycota</taxon>
        <taxon>Pezizomycotina</taxon>
        <taxon>Orbiliomycetes</taxon>
        <taxon>Orbiliales</taxon>
        <taxon>Orbiliaceae</taxon>
        <taxon>Orbilia</taxon>
    </lineage>
</organism>
<proteinExistence type="predicted"/>
<gene>
    <name evidence="1" type="ORF">TWF718_006180</name>
</gene>
<dbReference type="EMBL" id="JAVHNR010000003">
    <property type="protein sequence ID" value="KAK6348383.1"/>
    <property type="molecule type" value="Genomic_DNA"/>
</dbReference>
<accession>A0AAN8RK13</accession>
<reference evidence="1 2" key="1">
    <citation type="submission" date="2019-10" db="EMBL/GenBank/DDBJ databases">
        <authorList>
            <person name="Palmer J.M."/>
        </authorList>
    </citation>
    <scope>NUCLEOTIDE SEQUENCE [LARGE SCALE GENOMIC DNA]</scope>
    <source>
        <strain evidence="1 2">TWF718</strain>
    </source>
</reference>
<keyword evidence="2" id="KW-1185">Reference proteome</keyword>
<comment type="caution">
    <text evidence="1">The sequence shown here is derived from an EMBL/GenBank/DDBJ whole genome shotgun (WGS) entry which is preliminary data.</text>
</comment>
<evidence type="ECO:0008006" key="3">
    <source>
        <dbReference type="Google" id="ProtNLM"/>
    </source>
</evidence>
<dbReference type="Proteomes" id="UP001313282">
    <property type="component" value="Unassembled WGS sequence"/>
</dbReference>
<evidence type="ECO:0000313" key="2">
    <source>
        <dbReference type="Proteomes" id="UP001313282"/>
    </source>
</evidence>
<dbReference type="AlphaFoldDB" id="A0AAN8RK13"/>
<name>A0AAN8RK13_9PEZI</name>
<protein>
    <recommendedName>
        <fullName evidence="3">HNH nuclease domain-containing protein</fullName>
    </recommendedName>
</protein>
<evidence type="ECO:0000313" key="1">
    <source>
        <dbReference type="EMBL" id="KAK6348383.1"/>
    </source>
</evidence>